<keyword evidence="2" id="KW-0732">Signal</keyword>
<feature type="region of interest" description="Disordered" evidence="1">
    <location>
        <begin position="37"/>
        <end position="76"/>
    </location>
</feature>
<dbReference type="AlphaFoldDB" id="A0A830CBG7"/>
<dbReference type="Proteomes" id="UP000653305">
    <property type="component" value="Unassembled WGS sequence"/>
</dbReference>
<keyword evidence="4" id="KW-1185">Reference proteome</keyword>
<feature type="compositionally biased region" description="Basic and acidic residues" evidence="1">
    <location>
        <begin position="48"/>
        <end position="61"/>
    </location>
</feature>
<name>A0A830CBG7_9LAMI</name>
<feature type="chain" id="PRO_5032861082" description="Agouti signaling protein" evidence="2">
    <location>
        <begin position="23"/>
        <end position="76"/>
    </location>
</feature>
<dbReference type="EMBL" id="BMAC01000280">
    <property type="protein sequence ID" value="GFP92495.1"/>
    <property type="molecule type" value="Genomic_DNA"/>
</dbReference>
<evidence type="ECO:0000313" key="3">
    <source>
        <dbReference type="EMBL" id="GFP92495.1"/>
    </source>
</evidence>
<comment type="caution">
    <text evidence="3">The sequence shown here is derived from an EMBL/GenBank/DDBJ whole genome shotgun (WGS) entry which is preliminary data.</text>
</comment>
<proteinExistence type="predicted"/>
<organism evidence="3 4">
    <name type="scientific">Phtheirospermum japonicum</name>
    <dbReference type="NCBI Taxonomy" id="374723"/>
    <lineage>
        <taxon>Eukaryota</taxon>
        <taxon>Viridiplantae</taxon>
        <taxon>Streptophyta</taxon>
        <taxon>Embryophyta</taxon>
        <taxon>Tracheophyta</taxon>
        <taxon>Spermatophyta</taxon>
        <taxon>Magnoliopsida</taxon>
        <taxon>eudicotyledons</taxon>
        <taxon>Gunneridae</taxon>
        <taxon>Pentapetalae</taxon>
        <taxon>asterids</taxon>
        <taxon>lamiids</taxon>
        <taxon>Lamiales</taxon>
        <taxon>Orobanchaceae</taxon>
        <taxon>Orobanchaceae incertae sedis</taxon>
        <taxon>Phtheirospermum</taxon>
    </lineage>
</organism>
<evidence type="ECO:0000313" key="4">
    <source>
        <dbReference type="Proteomes" id="UP000653305"/>
    </source>
</evidence>
<accession>A0A830CBG7</accession>
<protein>
    <recommendedName>
        <fullName evidence="5">Agouti signaling protein</fullName>
    </recommendedName>
</protein>
<dbReference type="OrthoDB" id="1431686at2759"/>
<feature type="signal peptide" evidence="2">
    <location>
        <begin position="1"/>
        <end position="22"/>
    </location>
</feature>
<evidence type="ECO:0000256" key="1">
    <source>
        <dbReference type="SAM" id="MobiDB-lite"/>
    </source>
</evidence>
<gene>
    <name evidence="3" type="ORF">PHJA_001393700</name>
</gene>
<sequence length="76" mass="8554">MITSFLLAIMLVFHSHMQEAQAIRTLMAKTRIPASTIPSASQSLKNLHVKEKNPFKKEKTSVPRIPPSRSNPTQNK</sequence>
<reference evidence="3" key="1">
    <citation type="submission" date="2020-07" db="EMBL/GenBank/DDBJ databases">
        <title>Ethylene signaling mediates host invasion by parasitic plants.</title>
        <authorList>
            <person name="Yoshida S."/>
        </authorList>
    </citation>
    <scope>NUCLEOTIDE SEQUENCE</scope>
    <source>
        <strain evidence="3">Okayama</strain>
    </source>
</reference>
<evidence type="ECO:0000256" key="2">
    <source>
        <dbReference type="SAM" id="SignalP"/>
    </source>
</evidence>
<evidence type="ECO:0008006" key="5">
    <source>
        <dbReference type="Google" id="ProtNLM"/>
    </source>
</evidence>